<keyword evidence="13" id="KW-0131">Cell cycle</keyword>
<evidence type="ECO:0000256" key="3">
    <source>
        <dbReference type="ARBA" id="ARBA00006726"/>
    </source>
</evidence>
<keyword evidence="7" id="KW-0863">Zinc-finger</keyword>
<dbReference type="GO" id="GO:0030332">
    <property type="term" value="F:cyclin binding"/>
    <property type="evidence" value="ECO:0007669"/>
    <property type="project" value="Ensembl"/>
</dbReference>
<proteinExistence type="inferred from homology"/>
<feature type="compositionally biased region" description="Basic residues" evidence="17">
    <location>
        <begin position="181"/>
        <end position="192"/>
    </location>
</feature>
<dbReference type="GO" id="GO:0006606">
    <property type="term" value="P:protein import into nucleus"/>
    <property type="evidence" value="ECO:0007669"/>
    <property type="project" value="Ensembl"/>
</dbReference>
<dbReference type="GO" id="GO:0090402">
    <property type="term" value="P:oncogene-induced cell senescence"/>
    <property type="evidence" value="ECO:0007669"/>
    <property type="project" value="Ensembl"/>
</dbReference>
<dbReference type="FunCoup" id="G1PGG2">
    <property type="interactions" value="317"/>
</dbReference>
<dbReference type="Gene3D" id="4.10.365.10">
    <property type="entry name" value="p27"/>
    <property type="match status" value="1"/>
</dbReference>
<keyword evidence="10" id="KW-0007">Acetylation</keyword>
<dbReference type="GO" id="GO:0016604">
    <property type="term" value="C:nuclear body"/>
    <property type="evidence" value="ECO:0007669"/>
    <property type="project" value="Ensembl"/>
</dbReference>
<dbReference type="PANTHER" id="PTHR46778">
    <property type="entry name" value="CYCLIN-DEPENDENT KINASE INHIBITOR 1-RELATED"/>
    <property type="match status" value="1"/>
</dbReference>
<gene>
    <name evidence="19" type="primary">CDKN1A</name>
</gene>
<dbReference type="GO" id="GO:0070557">
    <property type="term" value="C:PCNA-p21 complex"/>
    <property type="evidence" value="ECO:0007669"/>
    <property type="project" value="Ensembl"/>
</dbReference>
<accession>G1PGG2</accession>
<dbReference type="PANTHER" id="PTHR46778:SF1">
    <property type="entry name" value="CYCLIN-DEPENDENT KINASE INHIBITOR 1"/>
    <property type="match status" value="1"/>
</dbReference>
<dbReference type="GO" id="GO:0000307">
    <property type="term" value="C:cyclin-dependent protein kinase holoenzyme complex"/>
    <property type="evidence" value="ECO:0007669"/>
    <property type="project" value="Ensembl"/>
</dbReference>
<dbReference type="GO" id="GO:2000279">
    <property type="term" value="P:negative regulation of DNA biosynthetic process"/>
    <property type="evidence" value="ECO:0007669"/>
    <property type="project" value="Ensembl"/>
</dbReference>
<name>G1PGG2_MYOLU</name>
<dbReference type="Ensembl" id="ENSMLUT00000010669.2">
    <property type="protein sequence ID" value="ENSMLUP00000009726.2"/>
    <property type="gene ID" value="ENSMLUG00000010679.2"/>
</dbReference>
<dbReference type="GO" id="GO:0140677">
    <property type="term" value="F:molecular function activator activity"/>
    <property type="evidence" value="ECO:0007669"/>
    <property type="project" value="Ensembl"/>
</dbReference>
<dbReference type="GO" id="GO:0048146">
    <property type="term" value="P:positive regulation of fibroblast proliferation"/>
    <property type="evidence" value="ECO:0007669"/>
    <property type="project" value="Ensembl"/>
</dbReference>
<dbReference type="EMBL" id="AAPE02055423">
    <property type="status" value="NOT_ANNOTATED_CDS"/>
    <property type="molecule type" value="Genomic_DNA"/>
</dbReference>
<evidence type="ECO:0000256" key="11">
    <source>
        <dbReference type="ARBA" id="ARBA00023013"/>
    </source>
</evidence>
<dbReference type="GO" id="GO:0007265">
    <property type="term" value="P:Ras protein signal transduction"/>
    <property type="evidence" value="ECO:0007669"/>
    <property type="project" value="Ensembl"/>
</dbReference>
<comment type="similarity">
    <text evidence="3">Belongs to the CDI family.</text>
</comment>
<dbReference type="GO" id="GO:0090399">
    <property type="term" value="P:replicative senescence"/>
    <property type="evidence" value="ECO:0007669"/>
    <property type="project" value="Ensembl"/>
</dbReference>
<dbReference type="GO" id="GO:0001701">
    <property type="term" value="P:in utero embryonic development"/>
    <property type="evidence" value="ECO:0007669"/>
    <property type="project" value="Ensembl"/>
</dbReference>
<sequence length="192" mass="21496">KAGELDSKFTRTWGIHTHEGHLQGAAGTMSEPSRDARPIPRGSRACRRLFGPVDSEQLQRDCDALMASCVQEACDRWNFDFVTETPLEGDFAWERVWSLDLPKPYLPSAPRRAQDSLGRSKRSSSSPALLQGTAQEDHVDLSLSCTLVPRSPEQPEGSPGGPSTSQGRKRRQTSMTDFYHSKRRLIFSKRRP</sequence>
<evidence type="ECO:0000256" key="12">
    <source>
        <dbReference type="ARBA" id="ARBA00023242"/>
    </source>
</evidence>
<dbReference type="InParanoid" id="G1PGG2"/>
<keyword evidence="20" id="KW-1185">Reference proteome</keyword>
<dbReference type="GO" id="GO:0004861">
    <property type="term" value="F:cyclin-dependent protein serine/threonine kinase inhibitor activity"/>
    <property type="evidence" value="ECO:0007669"/>
    <property type="project" value="Ensembl"/>
</dbReference>
<dbReference type="GO" id="GO:0005829">
    <property type="term" value="C:cytosol"/>
    <property type="evidence" value="ECO:0007669"/>
    <property type="project" value="Ensembl"/>
</dbReference>
<dbReference type="GO" id="GO:0008270">
    <property type="term" value="F:zinc ion binding"/>
    <property type="evidence" value="ECO:0007669"/>
    <property type="project" value="UniProtKB-KW"/>
</dbReference>
<dbReference type="GO" id="GO:0071480">
    <property type="term" value="P:cellular response to gamma radiation"/>
    <property type="evidence" value="ECO:0007669"/>
    <property type="project" value="Ensembl"/>
</dbReference>
<dbReference type="GO" id="GO:0042771">
    <property type="term" value="P:intrinsic apoptotic signaling pathway in response to DNA damage by p53 class mediator"/>
    <property type="evidence" value="ECO:0007669"/>
    <property type="project" value="Ensembl"/>
</dbReference>
<dbReference type="Proteomes" id="UP000001074">
    <property type="component" value="Unassembled WGS sequence"/>
</dbReference>
<dbReference type="GO" id="GO:0042246">
    <property type="term" value="P:tissue regeneration"/>
    <property type="evidence" value="ECO:0007669"/>
    <property type="project" value="Ensembl"/>
</dbReference>
<dbReference type="Pfam" id="PF02234">
    <property type="entry name" value="CDI"/>
    <property type="match status" value="1"/>
</dbReference>
<dbReference type="InterPro" id="IPR044898">
    <property type="entry name" value="CDI_dom_sf"/>
</dbReference>
<dbReference type="HOGENOM" id="CLU_077692_1_1_1"/>
<keyword evidence="5" id="KW-0597">Phosphoprotein</keyword>
<dbReference type="GO" id="GO:2000379">
    <property type="term" value="P:positive regulation of reactive oxygen species metabolic process"/>
    <property type="evidence" value="ECO:0007669"/>
    <property type="project" value="Ensembl"/>
</dbReference>
<dbReference type="GO" id="GO:0007507">
    <property type="term" value="P:heart development"/>
    <property type="evidence" value="ECO:0007669"/>
    <property type="project" value="Ensembl"/>
</dbReference>
<dbReference type="GO" id="GO:0005730">
    <property type="term" value="C:nucleolus"/>
    <property type="evidence" value="ECO:0007669"/>
    <property type="project" value="Ensembl"/>
</dbReference>
<dbReference type="GO" id="GO:0048144">
    <property type="term" value="P:fibroblast proliferation"/>
    <property type="evidence" value="ECO:0007669"/>
    <property type="project" value="Ensembl"/>
</dbReference>
<dbReference type="AlphaFoldDB" id="G1PGG2"/>
<keyword evidence="8" id="KW-0862">Zinc</keyword>
<evidence type="ECO:0000256" key="16">
    <source>
        <dbReference type="ARBA" id="ARBA00080818"/>
    </source>
</evidence>
<dbReference type="GO" id="GO:0044877">
    <property type="term" value="F:protein-containing complex binding"/>
    <property type="evidence" value="ECO:0007669"/>
    <property type="project" value="Ensembl"/>
</dbReference>
<reference evidence="19 20" key="1">
    <citation type="journal article" date="2011" name="Nature">
        <title>A high-resolution map of human evolutionary constraint using 29 mammals.</title>
        <authorList>
            <person name="Lindblad-Toh K."/>
            <person name="Garber M."/>
            <person name="Zuk O."/>
            <person name="Lin M.F."/>
            <person name="Parker B.J."/>
            <person name="Washietl S."/>
            <person name="Kheradpour P."/>
            <person name="Ernst J."/>
            <person name="Jordan G."/>
            <person name="Mauceli E."/>
            <person name="Ward L.D."/>
            <person name="Lowe C.B."/>
            <person name="Holloway A.K."/>
            <person name="Clamp M."/>
            <person name="Gnerre S."/>
            <person name="Alfoldi J."/>
            <person name="Beal K."/>
            <person name="Chang J."/>
            <person name="Clawson H."/>
            <person name="Cuff J."/>
            <person name="Di Palma F."/>
            <person name="Fitzgerald S."/>
            <person name="Flicek P."/>
            <person name="Guttman M."/>
            <person name="Hubisz M.J."/>
            <person name="Jaffe D.B."/>
            <person name="Jungreis I."/>
            <person name="Kent W.J."/>
            <person name="Kostka D."/>
            <person name="Lara M."/>
            <person name="Martins A.L."/>
            <person name="Massingham T."/>
            <person name="Moltke I."/>
            <person name="Raney B.J."/>
            <person name="Rasmussen M.D."/>
            <person name="Robinson J."/>
            <person name="Stark A."/>
            <person name="Vilella A.J."/>
            <person name="Wen J."/>
            <person name="Xie X."/>
            <person name="Zody M.C."/>
            <person name="Baldwin J."/>
            <person name="Bloom T."/>
            <person name="Chin C.W."/>
            <person name="Heiman D."/>
            <person name="Nicol R."/>
            <person name="Nusbaum C."/>
            <person name="Young S."/>
            <person name="Wilkinson J."/>
            <person name="Worley K.C."/>
            <person name="Kovar C.L."/>
            <person name="Muzny D.M."/>
            <person name="Gibbs R.A."/>
            <person name="Cree A."/>
            <person name="Dihn H.H."/>
            <person name="Fowler G."/>
            <person name="Jhangiani S."/>
            <person name="Joshi V."/>
            <person name="Lee S."/>
            <person name="Lewis L.R."/>
            <person name="Nazareth L.V."/>
            <person name="Okwuonu G."/>
            <person name="Santibanez J."/>
            <person name="Warren W.C."/>
            <person name="Mardis E.R."/>
            <person name="Weinstock G.M."/>
            <person name="Wilson R.K."/>
            <person name="Delehaunty K."/>
            <person name="Dooling D."/>
            <person name="Fronik C."/>
            <person name="Fulton L."/>
            <person name="Fulton B."/>
            <person name="Graves T."/>
            <person name="Minx P."/>
            <person name="Sodergren E."/>
            <person name="Birney E."/>
            <person name="Margulies E.H."/>
            <person name="Herrero J."/>
            <person name="Green E.D."/>
            <person name="Haussler D."/>
            <person name="Siepel A."/>
            <person name="Goldman N."/>
            <person name="Pollard K.S."/>
            <person name="Pedersen J.S."/>
            <person name="Lander E.S."/>
            <person name="Kellis M."/>
        </authorList>
    </citation>
    <scope>NUCLEOTIDE SEQUENCE [LARGE SCALE GENOMIC DNA]</scope>
</reference>
<evidence type="ECO:0000256" key="2">
    <source>
        <dbReference type="ARBA" id="ARBA00004496"/>
    </source>
</evidence>
<evidence type="ECO:0000313" key="19">
    <source>
        <dbReference type="Ensembl" id="ENSMLUP00000009726.2"/>
    </source>
</evidence>
<dbReference type="GO" id="GO:0007095">
    <property type="term" value="P:mitotic G2 DNA damage checkpoint signaling"/>
    <property type="evidence" value="ECO:0007669"/>
    <property type="project" value="Ensembl"/>
</dbReference>
<dbReference type="GO" id="GO:0034198">
    <property type="term" value="P:cellular response to amino acid starvation"/>
    <property type="evidence" value="ECO:0007669"/>
    <property type="project" value="Ensembl"/>
</dbReference>
<dbReference type="GO" id="GO:0030308">
    <property type="term" value="P:negative regulation of cell growth"/>
    <property type="evidence" value="ECO:0007669"/>
    <property type="project" value="Ensembl"/>
</dbReference>
<dbReference type="STRING" id="59463.ENSMLUP00000009726"/>
<dbReference type="GO" id="GO:0071493">
    <property type="term" value="P:cellular response to UV-B"/>
    <property type="evidence" value="ECO:0007669"/>
    <property type="project" value="Ensembl"/>
</dbReference>
<dbReference type="GO" id="GO:0043616">
    <property type="term" value="P:keratinocyte proliferation"/>
    <property type="evidence" value="ECO:0007669"/>
    <property type="project" value="Ensembl"/>
</dbReference>
<dbReference type="GO" id="GO:0010629">
    <property type="term" value="P:negative regulation of gene expression"/>
    <property type="evidence" value="ECO:0007669"/>
    <property type="project" value="Ensembl"/>
</dbReference>
<dbReference type="GO" id="GO:0030216">
    <property type="term" value="P:keratinocyte differentiation"/>
    <property type="evidence" value="ECO:0007669"/>
    <property type="project" value="Ensembl"/>
</dbReference>
<evidence type="ECO:0000256" key="5">
    <source>
        <dbReference type="ARBA" id="ARBA00022553"/>
    </source>
</evidence>
<dbReference type="GO" id="GO:0031571">
    <property type="term" value="P:mitotic G1 DNA damage checkpoint signaling"/>
    <property type="evidence" value="ECO:0007669"/>
    <property type="project" value="Ensembl"/>
</dbReference>
<keyword evidence="9" id="KW-0832">Ubl conjugation</keyword>
<evidence type="ECO:0000256" key="8">
    <source>
        <dbReference type="ARBA" id="ARBA00022833"/>
    </source>
</evidence>
<evidence type="ECO:0000256" key="9">
    <source>
        <dbReference type="ARBA" id="ARBA00022843"/>
    </source>
</evidence>
<evidence type="ECO:0000256" key="15">
    <source>
        <dbReference type="ARBA" id="ARBA00078037"/>
    </source>
</evidence>
<dbReference type="InterPro" id="IPR029841">
    <property type="entry name" value="CDKN1A"/>
</dbReference>
<feature type="region of interest" description="Disordered" evidence="17">
    <location>
        <begin position="104"/>
        <end position="192"/>
    </location>
</feature>
<dbReference type="GO" id="GO:0120283">
    <property type="term" value="F:protein serine/threonine kinase binding"/>
    <property type="evidence" value="ECO:0007669"/>
    <property type="project" value="Ensembl"/>
</dbReference>
<dbReference type="GO" id="GO:0031625">
    <property type="term" value="F:ubiquitin protein ligase binding"/>
    <property type="evidence" value="ECO:0007669"/>
    <property type="project" value="Ensembl"/>
</dbReference>
<dbReference type="GO" id="GO:0071460">
    <property type="term" value="P:cellular response to cell-matrix adhesion"/>
    <property type="evidence" value="ECO:0007669"/>
    <property type="project" value="Ensembl"/>
</dbReference>
<dbReference type="GO" id="GO:0030330">
    <property type="term" value="P:DNA damage response, signal transduction by p53 class mediator"/>
    <property type="evidence" value="ECO:0007669"/>
    <property type="project" value="Ensembl"/>
</dbReference>
<keyword evidence="4" id="KW-0963">Cytoplasm</keyword>
<dbReference type="GO" id="GO:0042060">
    <property type="term" value="P:wound healing"/>
    <property type="evidence" value="ECO:0007669"/>
    <property type="project" value="Ensembl"/>
</dbReference>
<evidence type="ECO:0000256" key="10">
    <source>
        <dbReference type="ARBA" id="ARBA00022990"/>
    </source>
</evidence>
<dbReference type="GO" id="GO:0140311">
    <property type="term" value="F:protein sequestering activity"/>
    <property type="evidence" value="ECO:0007669"/>
    <property type="project" value="Ensembl"/>
</dbReference>
<comment type="subcellular location">
    <subcellularLocation>
        <location evidence="2">Cytoplasm</location>
    </subcellularLocation>
    <subcellularLocation>
        <location evidence="1">Nucleus</location>
    </subcellularLocation>
</comment>
<organism evidence="19 20">
    <name type="scientific">Myotis lucifugus</name>
    <name type="common">Little brown bat</name>
    <dbReference type="NCBI Taxonomy" id="59463"/>
    <lineage>
        <taxon>Eukaryota</taxon>
        <taxon>Metazoa</taxon>
        <taxon>Chordata</taxon>
        <taxon>Craniata</taxon>
        <taxon>Vertebrata</taxon>
        <taxon>Euteleostomi</taxon>
        <taxon>Mammalia</taxon>
        <taxon>Eutheria</taxon>
        <taxon>Laurasiatheria</taxon>
        <taxon>Chiroptera</taxon>
        <taxon>Yangochiroptera</taxon>
        <taxon>Vespertilionidae</taxon>
        <taxon>Myotis</taxon>
    </lineage>
</organism>
<evidence type="ECO:0000256" key="6">
    <source>
        <dbReference type="ARBA" id="ARBA00022723"/>
    </source>
</evidence>
<dbReference type="GeneTree" id="ENSGT00940000159918"/>
<feature type="compositionally biased region" description="Low complexity" evidence="17">
    <location>
        <begin position="154"/>
        <end position="166"/>
    </location>
</feature>
<evidence type="ECO:0000259" key="18">
    <source>
        <dbReference type="Pfam" id="PF02234"/>
    </source>
</evidence>
<evidence type="ECO:0000256" key="13">
    <source>
        <dbReference type="ARBA" id="ARBA00023306"/>
    </source>
</evidence>
<dbReference type="InterPro" id="IPR003175">
    <property type="entry name" value="CDI_dom"/>
</dbReference>
<dbReference type="FunFam" id="4.10.365.10:FF:000003">
    <property type="entry name" value="cyclin-dependent kinase inhibitor 1 isoform X1"/>
    <property type="match status" value="1"/>
</dbReference>
<evidence type="ECO:0000256" key="17">
    <source>
        <dbReference type="SAM" id="MobiDB-lite"/>
    </source>
</evidence>
<dbReference type="eggNOG" id="KOG4743">
    <property type="taxonomic scope" value="Eukaryota"/>
</dbReference>
<protein>
    <recommendedName>
        <fullName evidence="14">Cyclin-dependent kinase inhibitor 1</fullName>
    </recommendedName>
    <alternativeName>
        <fullName evidence="15">CDK-interacting protein 1</fullName>
    </alternativeName>
    <alternativeName>
        <fullName evidence="16">p21</fullName>
    </alternativeName>
</protein>
<dbReference type="GO" id="GO:0030890">
    <property type="term" value="P:positive regulation of B cell proliferation"/>
    <property type="evidence" value="ECO:0007669"/>
    <property type="project" value="Ensembl"/>
</dbReference>
<evidence type="ECO:0000256" key="7">
    <source>
        <dbReference type="ARBA" id="ARBA00022771"/>
    </source>
</evidence>
<dbReference type="OMA" id="NFAWERV"/>
<evidence type="ECO:0000256" key="1">
    <source>
        <dbReference type="ARBA" id="ARBA00004123"/>
    </source>
</evidence>
<feature type="domain" description="Cyclin-dependent kinase inhibitor" evidence="18">
    <location>
        <begin position="49"/>
        <end position="96"/>
    </location>
</feature>
<reference evidence="19" key="2">
    <citation type="submission" date="2025-08" db="UniProtKB">
        <authorList>
            <consortium name="Ensembl"/>
        </authorList>
    </citation>
    <scope>IDENTIFICATION</scope>
</reference>
<dbReference type="GO" id="GO:1904706">
    <property type="term" value="P:negative regulation of vascular associated smooth muscle cell proliferation"/>
    <property type="evidence" value="ECO:0007669"/>
    <property type="project" value="Ensembl"/>
</dbReference>
<feature type="region of interest" description="Disordered" evidence="17">
    <location>
        <begin position="20"/>
        <end position="42"/>
    </location>
</feature>
<dbReference type="GO" id="GO:1905179">
    <property type="term" value="P:negative regulation of cardiac muscle tissue regeneration"/>
    <property type="evidence" value="ECO:0007669"/>
    <property type="project" value="Ensembl"/>
</dbReference>
<keyword evidence="6" id="KW-0479">Metal-binding</keyword>
<reference evidence="19" key="3">
    <citation type="submission" date="2025-09" db="UniProtKB">
        <authorList>
            <consortium name="Ensembl"/>
        </authorList>
    </citation>
    <scope>IDENTIFICATION</scope>
</reference>
<dbReference type="GO" id="GO:0043068">
    <property type="term" value="P:positive regulation of programmed cell death"/>
    <property type="evidence" value="ECO:0007669"/>
    <property type="project" value="Ensembl"/>
</dbReference>
<evidence type="ECO:0000256" key="4">
    <source>
        <dbReference type="ARBA" id="ARBA00022490"/>
    </source>
</evidence>
<evidence type="ECO:0000256" key="14">
    <source>
        <dbReference type="ARBA" id="ARBA00067398"/>
    </source>
</evidence>
<keyword evidence="11" id="KW-0649">Protein kinase inhibitor</keyword>
<evidence type="ECO:0000313" key="20">
    <source>
        <dbReference type="Proteomes" id="UP000001074"/>
    </source>
</evidence>
<keyword evidence="12" id="KW-0539">Nucleus</keyword>